<dbReference type="PROSITE" id="PS51000">
    <property type="entry name" value="HTH_DEOR_2"/>
    <property type="match status" value="1"/>
</dbReference>
<evidence type="ECO:0000313" key="5">
    <source>
        <dbReference type="EMBL" id="TDO94129.1"/>
    </source>
</evidence>
<dbReference type="RefSeq" id="WP_133514249.1">
    <property type="nucleotide sequence ID" value="NZ_SNWX01000004.1"/>
</dbReference>
<dbReference type="SUPFAM" id="SSF46785">
    <property type="entry name" value="Winged helix' DNA-binding domain"/>
    <property type="match status" value="1"/>
</dbReference>
<dbReference type="SMART" id="SM00420">
    <property type="entry name" value="HTH_DEOR"/>
    <property type="match status" value="1"/>
</dbReference>
<keyword evidence="1" id="KW-0805">Transcription regulation</keyword>
<gene>
    <name evidence="5" type="ORF">DFR79_10494</name>
</gene>
<feature type="domain" description="HTH deoR-type" evidence="4">
    <location>
        <begin position="4"/>
        <end position="59"/>
    </location>
</feature>
<dbReference type="Gene3D" id="3.40.50.1360">
    <property type="match status" value="1"/>
</dbReference>
<dbReference type="InterPro" id="IPR014036">
    <property type="entry name" value="DeoR-like_C"/>
</dbReference>
<dbReference type="InterPro" id="IPR036388">
    <property type="entry name" value="WH-like_DNA-bd_sf"/>
</dbReference>
<dbReference type="GO" id="GO:0003677">
    <property type="term" value="F:DNA binding"/>
    <property type="evidence" value="ECO:0007669"/>
    <property type="project" value="UniProtKB-KW"/>
</dbReference>
<keyword evidence="2" id="KW-0238">DNA-binding</keyword>
<dbReference type="InterPro" id="IPR018356">
    <property type="entry name" value="Tscrpt_reg_HTH_DeoR_CS"/>
</dbReference>
<accession>A0A4R6M2P7</accession>
<dbReference type="InterPro" id="IPR001034">
    <property type="entry name" value="DeoR_HTH"/>
</dbReference>
<dbReference type="Pfam" id="PF00455">
    <property type="entry name" value="DeoRC"/>
    <property type="match status" value="1"/>
</dbReference>
<proteinExistence type="predicted"/>
<keyword evidence="3" id="KW-0804">Transcription</keyword>
<evidence type="ECO:0000259" key="4">
    <source>
        <dbReference type="PROSITE" id="PS51000"/>
    </source>
</evidence>
<dbReference type="PANTHER" id="PTHR30363:SF44">
    <property type="entry name" value="AGA OPERON TRANSCRIPTIONAL REPRESSOR-RELATED"/>
    <property type="match status" value="1"/>
</dbReference>
<dbReference type="InterPro" id="IPR037171">
    <property type="entry name" value="NagB/RpiA_transferase-like"/>
</dbReference>
<sequence length="262" mass="29802">MSKIVDRRNKILELLAENGSVKSNELVDILDTSRETVRRDLTALEEKNLLTKTYGGAVAAQKNTWEFVPLQEREKTNLAEKKAICKHAAKSVSEFDTIFLDNSTTVMHITNYIPKNYNITFIVHSVRLLNQLANINNPKWNVINLGGTLNYETFSTYRYLTINNLKHFKPNKAFISCHGIDSDLYVTETRVDDVEIKEYIVNNCEETSLLVDNSKLPRQGVVKVSDIADYDIVITDNKSDGMFISRLNSHGCKVDIVPIENE</sequence>
<dbReference type="PROSITE" id="PS00894">
    <property type="entry name" value="HTH_DEOR_1"/>
    <property type="match status" value="1"/>
</dbReference>
<protein>
    <submittedName>
        <fullName evidence="5">DeoR family transcriptional regulator</fullName>
    </submittedName>
</protein>
<organism evidence="5 6">
    <name type="scientific">Halanaerobium saccharolyticum</name>
    <dbReference type="NCBI Taxonomy" id="43595"/>
    <lineage>
        <taxon>Bacteria</taxon>
        <taxon>Bacillati</taxon>
        <taxon>Bacillota</taxon>
        <taxon>Clostridia</taxon>
        <taxon>Halanaerobiales</taxon>
        <taxon>Halanaerobiaceae</taxon>
        <taxon>Halanaerobium</taxon>
    </lineage>
</organism>
<evidence type="ECO:0000256" key="2">
    <source>
        <dbReference type="ARBA" id="ARBA00023125"/>
    </source>
</evidence>
<reference evidence="5 6" key="1">
    <citation type="submission" date="2019-03" db="EMBL/GenBank/DDBJ databases">
        <title>Subsurface microbial communities from deep shales in Ohio and West Virginia, USA.</title>
        <authorList>
            <person name="Wrighton K."/>
        </authorList>
    </citation>
    <scope>NUCLEOTIDE SEQUENCE [LARGE SCALE GENOMIC DNA]</scope>
    <source>
        <strain evidence="5 6">MA284_T2</strain>
    </source>
</reference>
<dbReference type="PRINTS" id="PR00037">
    <property type="entry name" value="HTHLACR"/>
</dbReference>
<dbReference type="OrthoDB" id="9797223at2"/>
<dbReference type="Pfam" id="PF08220">
    <property type="entry name" value="HTH_DeoR"/>
    <property type="match status" value="1"/>
</dbReference>
<dbReference type="AlphaFoldDB" id="A0A4R6M2P7"/>
<evidence type="ECO:0000256" key="3">
    <source>
        <dbReference type="ARBA" id="ARBA00023163"/>
    </source>
</evidence>
<dbReference type="InterPro" id="IPR036390">
    <property type="entry name" value="WH_DNA-bd_sf"/>
</dbReference>
<dbReference type="SUPFAM" id="SSF100950">
    <property type="entry name" value="NagB/RpiA/CoA transferase-like"/>
    <property type="match status" value="1"/>
</dbReference>
<dbReference type="Proteomes" id="UP000295064">
    <property type="component" value="Unassembled WGS sequence"/>
</dbReference>
<dbReference type="GO" id="GO:0003700">
    <property type="term" value="F:DNA-binding transcription factor activity"/>
    <property type="evidence" value="ECO:0007669"/>
    <property type="project" value="InterPro"/>
</dbReference>
<evidence type="ECO:0000313" key="6">
    <source>
        <dbReference type="Proteomes" id="UP000295064"/>
    </source>
</evidence>
<dbReference type="EMBL" id="SNWX01000004">
    <property type="protein sequence ID" value="TDO94129.1"/>
    <property type="molecule type" value="Genomic_DNA"/>
</dbReference>
<dbReference type="SMART" id="SM01134">
    <property type="entry name" value="DeoRC"/>
    <property type="match status" value="1"/>
</dbReference>
<name>A0A4R6M2P7_9FIRM</name>
<dbReference type="PANTHER" id="PTHR30363">
    <property type="entry name" value="HTH-TYPE TRANSCRIPTIONAL REGULATOR SRLR-RELATED"/>
    <property type="match status" value="1"/>
</dbReference>
<comment type="caution">
    <text evidence="5">The sequence shown here is derived from an EMBL/GenBank/DDBJ whole genome shotgun (WGS) entry which is preliminary data.</text>
</comment>
<evidence type="ECO:0000256" key="1">
    <source>
        <dbReference type="ARBA" id="ARBA00023015"/>
    </source>
</evidence>
<dbReference type="InterPro" id="IPR050313">
    <property type="entry name" value="Carb_Metab_HTH_regulators"/>
</dbReference>
<dbReference type="Gene3D" id="1.10.10.10">
    <property type="entry name" value="Winged helix-like DNA-binding domain superfamily/Winged helix DNA-binding domain"/>
    <property type="match status" value="1"/>
</dbReference>